<dbReference type="PANTHER" id="PTHR15034:SF5">
    <property type="entry name" value="DEATH DOMAIN-CONTAINING PROTEIN CRADD"/>
    <property type="match status" value="1"/>
</dbReference>
<comment type="caution">
    <text evidence="2">The sequence shown here is derived from an EMBL/GenBank/DDBJ whole genome shotgun (WGS) entry which is preliminary data.</text>
</comment>
<dbReference type="PANTHER" id="PTHR15034">
    <property type="entry name" value="DEATH DOMAIN-CONTAINING PROTEIN CRADD"/>
    <property type="match status" value="1"/>
</dbReference>
<gene>
    <name evidence="2" type="ORF">ACJMK2_015911</name>
</gene>
<feature type="domain" description="CARD" evidence="1">
    <location>
        <begin position="1"/>
        <end position="90"/>
    </location>
</feature>
<keyword evidence="3" id="KW-1185">Reference proteome</keyword>
<dbReference type="InterPro" id="IPR011029">
    <property type="entry name" value="DEATH-like_dom_sf"/>
</dbReference>
<dbReference type="InterPro" id="IPR037939">
    <property type="entry name" value="CRADD"/>
</dbReference>
<reference evidence="2 3" key="1">
    <citation type="submission" date="2024-11" db="EMBL/GenBank/DDBJ databases">
        <title>Chromosome-level genome assembly of the freshwater bivalve Anodonta woodiana.</title>
        <authorList>
            <person name="Chen X."/>
        </authorList>
    </citation>
    <scope>NUCLEOTIDE SEQUENCE [LARGE SCALE GENOMIC DNA]</scope>
    <source>
        <strain evidence="2">MN2024</strain>
        <tissue evidence="2">Gills</tissue>
    </source>
</reference>
<dbReference type="EMBL" id="JBJQND010000015">
    <property type="protein sequence ID" value="KAL3852243.1"/>
    <property type="molecule type" value="Genomic_DNA"/>
</dbReference>
<sequence length="99" mass="11563">MEEIHRRVIRDLYDFLAKNLQLRELLTQLRIDDTITEDMHDQILAEKTNLDKNVMFLSCIQKRGPTAFDKLMNALNGSRQSHIADKLQEKLTSLRQPLG</sequence>
<organism evidence="2 3">
    <name type="scientific">Sinanodonta woodiana</name>
    <name type="common">Chinese pond mussel</name>
    <name type="synonym">Anodonta woodiana</name>
    <dbReference type="NCBI Taxonomy" id="1069815"/>
    <lineage>
        <taxon>Eukaryota</taxon>
        <taxon>Metazoa</taxon>
        <taxon>Spiralia</taxon>
        <taxon>Lophotrochozoa</taxon>
        <taxon>Mollusca</taxon>
        <taxon>Bivalvia</taxon>
        <taxon>Autobranchia</taxon>
        <taxon>Heteroconchia</taxon>
        <taxon>Palaeoheterodonta</taxon>
        <taxon>Unionida</taxon>
        <taxon>Unionoidea</taxon>
        <taxon>Unionidae</taxon>
        <taxon>Unioninae</taxon>
        <taxon>Sinanodonta</taxon>
    </lineage>
</organism>
<dbReference type="AlphaFoldDB" id="A0ABD3UVN9"/>
<evidence type="ECO:0000259" key="1">
    <source>
        <dbReference type="PROSITE" id="PS50209"/>
    </source>
</evidence>
<dbReference type="Proteomes" id="UP001634394">
    <property type="component" value="Unassembled WGS sequence"/>
</dbReference>
<evidence type="ECO:0000313" key="3">
    <source>
        <dbReference type="Proteomes" id="UP001634394"/>
    </source>
</evidence>
<dbReference type="Pfam" id="PF00619">
    <property type="entry name" value="CARD"/>
    <property type="match status" value="1"/>
</dbReference>
<dbReference type="InterPro" id="IPR001315">
    <property type="entry name" value="CARD"/>
</dbReference>
<dbReference type="SMART" id="SM00114">
    <property type="entry name" value="CARD"/>
    <property type="match status" value="1"/>
</dbReference>
<dbReference type="CDD" id="cd01671">
    <property type="entry name" value="CARD"/>
    <property type="match status" value="1"/>
</dbReference>
<evidence type="ECO:0000313" key="2">
    <source>
        <dbReference type="EMBL" id="KAL3852243.1"/>
    </source>
</evidence>
<proteinExistence type="predicted"/>
<dbReference type="PROSITE" id="PS50209">
    <property type="entry name" value="CARD"/>
    <property type="match status" value="1"/>
</dbReference>
<accession>A0ABD3UVN9</accession>
<protein>
    <recommendedName>
        <fullName evidence="1">CARD domain-containing protein</fullName>
    </recommendedName>
</protein>
<dbReference type="Gene3D" id="1.10.533.10">
    <property type="entry name" value="Death Domain, Fas"/>
    <property type="match status" value="1"/>
</dbReference>
<name>A0ABD3UVN9_SINWO</name>
<dbReference type="SUPFAM" id="SSF47986">
    <property type="entry name" value="DEATH domain"/>
    <property type="match status" value="1"/>
</dbReference>